<dbReference type="InterPro" id="IPR000073">
    <property type="entry name" value="AB_hydrolase_1"/>
</dbReference>
<name>A0ABV5Y665_ARTRM</name>
<organism evidence="2 3">
    <name type="scientific">Arthrobacter ramosus</name>
    <dbReference type="NCBI Taxonomy" id="1672"/>
    <lineage>
        <taxon>Bacteria</taxon>
        <taxon>Bacillati</taxon>
        <taxon>Actinomycetota</taxon>
        <taxon>Actinomycetes</taxon>
        <taxon>Micrococcales</taxon>
        <taxon>Micrococcaceae</taxon>
        <taxon>Arthrobacter</taxon>
    </lineage>
</organism>
<dbReference type="RefSeq" id="WP_234750433.1">
    <property type="nucleotide sequence ID" value="NZ_BAAAWN010000001.1"/>
</dbReference>
<proteinExistence type="predicted"/>
<dbReference type="InterPro" id="IPR029058">
    <property type="entry name" value="AB_hydrolase_fold"/>
</dbReference>
<dbReference type="EMBL" id="JBHMBC010000039">
    <property type="protein sequence ID" value="MFB9821935.1"/>
    <property type="molecule type" value="Genomic_DNA"/>
</dbReference>
<reference evidence="2 3" key="1">
    <citation type="submission" date="2024-09" db="EMBL/GenBank/DDBJ databases">
        <authorList>
            <person name="Sun Q."/>
            <person name="Mori K."/>
        </authorList>
    </citation>
    <scope>NUCLEOTIDE SEQUENCE [LARGE SCALE GENOMIC DNA]</scope>
    <source>
        <strain evidence="2 3">JCM 1334</strain>
    </source>
</reference>
<dbReference type="Gene3D" id="3.40.50.1820">
    <property type="entry name" value="alpha/beta hydrolase"/>
    <property type="match status" value="1"/>
</dbReference>
<evidence type="ECO:0000313" key="3">
    <source>
        <dbReference type="Proteomes" id="UP001589702"/>
    </source>
</evidence>
<protein>
    <submittedName>
        <fullName evidence="2">Alpha/beta fold hydrolase</fullName>
    </submittedName>
</protein>
<keyword evidence="3" id="KW-1185">Reference proteome</keyword>
<comment type="caution">
    <text evidence="2">The sequence shown here is derived from an EMBL/GenBank/DDBJ whole genome shotgun (WGS) entry which is preliminary data.</text>
</comment>
<feature type="domain" description="AB hydrolase-1" evidence="1">
    <location>
        <begin position="35"/>
        <end position="265"/>
    </location>
</feature>
<sequence>MSRTKFAASVVPTQMITAADGNTYAYRRQGIGGVPLVLFNRFRGMLDDWDPYLLDLLSADREVIVFDNAGVGRSGGGFPDTIDEAARNAIGVVEALGLDLVDLMGFSMGSYVVQSFTVQRPELVRRIILTGSGAESRASSWTTAVTEAALRDHDDPADTVFLFFEPTTSSTGAGWAYQERIKDRETDLDIPVTAETRTQQLKAMKAWAGSSELVAKKLRSISVPALIANGDNDIMIGTDNTVDLGNLIPFSQTEIYPDAGHGFLFQYPELFSKHVNDFLTHEYVLPERDIHEWADAFISETHERKISHGNP</sequence>
<gene>
    <name evidence="2" type="ORF">ACFFP1_20890</name>
</gene>
<dbReference type="SUPFAM" id="SSF53474">
    <property type="entry name" value="alpha/beta-Hydrolases"/>
    <property type="match status" value="1"/>
</dbReference>
<dbReference type="PRINTS" id="PR00111">
    <property type="entry name" value="ABHYDROLASE"/>
</dbReference>
<dbReference type="PANTHER" id="PTHR43798">
    <property type="entry name" value="MONOACYLGLYCEROL LIPASE"/>
    <property type="match status" value="1"/>
</dbReference>
<dbReference type="InterPro" id="IPR050266">
    <property type="entry name" value="AB_hydrolase_sf"/>
</dbReference>
<accession>A0ABV5Y665</accession>
<dbReference type="GO" id="GO:0016787">
    <property type="term" value="F:hydrolase activity"/>
    <property type="evidence" value="ECO:0007669"/>
    <property type="project" value="UniProtKB-KW"/>
</dbReference>
<keyword evidence="2" id="KW-0378">Hydrolase</keyword>
<dbReference type="Pfam" id="PF00561">
    <property type="entry name" value="Abhydrolase_1"/>
    <property type="match status" value="1"/>
</dbReference>
<evidence type="ECO:0000259" key="1">
    <source>
        <dbReference type="Pfam" id="PF00561"/>
    </source>
</evidence>
<dbReference type="Proteomes" id="UP001589702">
    <property type="component" value="Unassembled WGS sequence"/>
</dbReference>
<dbReference type="PANTHER" id="PTHR43798:SF5">
    <property type="entry name" value="MONOACYLGLYCEROL LIPASE ABHD6"/>
    <property type="match status" value="1"/>
</dbReference>
<evidence type="ECO:0000313" key="2">
    <source>
        <dbReference type="EMBL" id="MFB9821935.1"/>
    </source>
</evidence>